<keyword evidence="5 7" id="KW-1133">Transmembrane helix</keyword>
<feature type="transmembrane region" description="Helical" evidence="7">
    <location>
        <begin position="65"/>
        <end position="91"/>
    </location>
</feature>
<dbReference type="OrthoDB" id="1122432at2"/>
<name>A0A4S8Q7B4_9ACTN</name>
<organism evidence="8 9">
    <name type="scientific">Glycomyces buryatensis</name>
    <dbReference type="NCBI Taxonomy" id="2570927"/>
    <lineage>
        <taxon>Bacteria</taxon>
        <taxon>Bacillati</taxon>
        <taxon>Actinomycetota</taxon>
        <taxon>Actinomycetes</taxon>
        <taxon>Glycomycetales</taxon>
        <taxon>Glycomycetaceae</taxon>
        <taxon>Glycomyces</taxon>
    </lineage>
</organism>
<keyword evidence="4 7" id="KW-0812">Transmembrane</keyword>
<comment type="subcellular location">
    <subcellularLocation>
        <location evidence="1">Cell membrane</location>
        <topology evidence="1">Multi-pass membrane protein</topology>
    </subcellularLocation>
</comment>
<sequence length="153" mass="16291">MIDKLQPYGLLIGRVVIGVVFIAHGYQKWFVKGMDATTQGFEGLGIPAPQLAAYFTATVELVGGVLFILGALMPIVGFLFAFTMAGAYYYVHSATFFNQEGGYEYVLVLAAASIALGFSGGGAFAVDKLFTRKKNQDEDQAAADATTAIRTAV</sequence>
<dbReference type="EMBL" id="STGY01000067">
    <property type="protein sequence ID" value="THV38565.1"/>
    <property type="molecule type" value="Genomic_DNA"/>
</dbReference>
<comment type="similarity">
    <text evidence="2">Belongs to the DoxX family.</text>
</comment>
<gene>
    <name evidence="8" type="ORF">FAB82_19185</name>
</gene>
<proteinExistence type="inferred from homology"/>
<reference evidence="8 9" key="2">
    <citation type="submission" date="2019-05" db="EMBL/GenBank/DDBJ databases">
        <title>Glycomyces buryatensis sp. nov.</title>
        <authorList>
            <person name="Nikitina E."/>
        </authorList>
    </citation>
    <scope>NUCLEOTIDE SEQUENCE [LARGE SCALE GENOMIC DNA]</scope>
    <source>
        <strain evidence="8 9">18</strain>
    </source>
</reference>
<accession>A0A4S8Q7B4</accession>
<evidence type="ECO:0000313" key="9">
    <source>
        <dbReference type="Proteomes" id="UP000308760"/>
    </source>
</evidence>
<dbReference type="GO" id="GO:0005886">
    <property type="term" value="C:plasma membrane"/>
    <property type="evidence" value="ECO:0007669"/>
    <property type="project" value="UniProtKB-SubCell"/>
</dbReference>
<dbReference type="PANTHER" id="PTHR33452">
    <property type="entry name" value="OXIDOREDUCTASE CATD-RELATED"/>
    <property type="match status" value="1"/>
</dbReference>
<dbReference type="RefSeq" id="WP_136536148.1">
    <property type="nucleotide sequence ID" value="NZ_STGY01000067.1"/>
</dbReference>
<dbReference type="Proteomes" id="UP000308760">
    <property type="component" value="Unassembled WGS sequence"/>
</dbReference>
<evidence type="ECO:0000256" key="2">
    <source>
        <dbReference type="ARBA" id="ARBA00006679"/>
    </source>
</evidence>
<evidence type="ECO:0000256" key="6">
    <source>
        <dbReference type="ARBA" id="ARBA00023136"/>
    </source>
</evidence>
<keyword evidence="6 7" id="KW-0472">Membrane</keyword>
<evidence type="ECO:0000313" key="8">
    <source>
        <dbReference type="EMBL" id="THV38565.1"/>
    </source>
</evidence>
<dbReference type="AlphaFoldDB" id="A0A4S8Q7B4"/>
<feature type="transmembrane region" description="Helical" evidence="7">
    <location>
        <begin position="6"/>
        <end position="26"/>
    </location>
</feature>
<dbReference type="InterPro" id="IPR051907">
    <property type="entry name" value="DoxX-like_oxidoreductase"/>
</dbReference>
<dbReference type="PANTHER" id="PTHR33452:SF1">
    <property type="entry name" value="INNER MEMBRANE PROTEIN YPHA-RELATED"/>
    <property type="match status" value="1"/>
</dbReference>
<reference evidence="9" key="1">
    <citation type="submission" date="2019-04" db="EMBL/GenBank/DDBJ databases">
        <title>Nocardioides xinjiangensis sp. nov.</title>
        <authorList>
            <person name="Liu S."/>
        </authorList>
    </citation>
    <scope>NUCLEOTIDE SEQUENCE [LARGE SCALE GENOMIC DNA]</scope>
    <source>
        <strain evidence="9">18</strain>
    </source>
</reference>
<evidence type="ECO:0000256" key="5">
    <source>
        <dbReference type="ARBA" id="ARBA00022989"/>
    </source>
</evidence>
<evidence type="ECO:0000256" key="1">
    <source>
        <dbReference type="ARBA" id="ARBA00004651"/>
    </source>
</evidence>
<dbReference type="InterPro" id="IPR032808">
    <property type="entry name" value="DoxX"/>
</dbReference>
<feature type="transmembrane region" description="Helical" evidence="7">
    <location>
        <begin position="103"/>
        <end position="126"/>
    </location>
</feature>
<keyword evidence="3" id="KW-1003">Cell membrane</keyword>
<keyword evidence="9" id="KW-1185">Reference proteome</keyword>
<comment type="caution">
    <text evidence="8">The sequence shown here is derived from an EMBL/GenBank/DDBJ whole genome shotgun (WGS) entry which is preliminary data.</text>
</comment>
<evidence type="ECO:0000256" key="7">
    <source>
        <dbReference type="SAM" id="Phobius"/>
    </source>
</evidence>
<evidence type="ECO:0000256" key="4">
    <source>
        <dbReference type="ARBA" id="ARBA00022692"/>
    </source>
</evidence>
<evidence type="ECO:0000256" key="3">
    <source>
        <dbReference type="ARBA" id="ARBA00022475"/>
    </source>
</evidence>
<dbReference type="Pfam" id="PF07681">
    <property type="entry name" value="DoxX"/>
    <property type="match status" value="1"/>
</dbReference>
<protein>
    <submittedName>
        <fullName evidence="8">DoxX family protein</fullName>
    </submittedName>
</protein>